<gene>
    <name evidence="1" type="ORF">Z042_20610</name>
</gene>
<reference evidence="1 2" key="1">
    <citation type="submission" date="2014-01" db="EMBL/GenBank/DDBJ databases">
        <title>Isolation of Serratia multitudinisentens RB-25 from Ex-Landfill site.</title>
        <authorList>
            <person name="Robson E.H.J."/>
        </authorList>
    </citation>
    <scope>NUCLEOTIDE SEQUENCE [LARGE SCALE GENOMIC DNA]</scope>
    <source>
        <strain evidence="1 2">RB-25</strain>
    </source>
</reference>
<reference evidence="1 2" key="2">
    <citation type="submission" date="2015-03" db="EMBL/GenBank/DDBJ databases">
        <authorList>
            <person name="Chan K.-G."/>
        </authorList>
    </citation>
    <scope>NUCLEOTIDE SEQUENCE [LARGE SCALE GENOMIC DNA]</scope>
    <source>
        <strain evidence="1 2">RB-25</strain>
    </source>
</reference>
<organism evidence="1 2">
    <name type="scientific">Chania multitudinisentens RB-25</name>
    <dbReference type="NCBI Taxonomy" id="1441930"/>
    <lineage>
        <taxon>Bacteria</taxon>
        <taxon>Pseudomonadati</taxon>
        <taxon>Pseudomonadota</taxon>
        <taxon>Gammaproteobacteria</taxon>
        <taxon>Enterobacterales</taxon>
        <taxon>Yersiniaceae</taxon>
        <taxon>Chania</taxon>
    </lineage>
</organism>
<dbReference type="eggNOG" id="COG2329">
    <property type="taxonomic scope" value="Bacteria"/>
</dbReference>
<dbReference type="EMBL" id="CP007044">
    <property type="protein sequence ID" value="AHG21741.1"/>
    <property type="molecule type" value="Genomic_DNA"/>
</dbReference>
<dbReference type="HOGENOM" id="CLU_087283_0_0_6"/>
<name>W0LDC4_9GAMM</name>
<dbReference type="GO" id="GO:0008483">
    <property type="term" value="F:transaminase activity"/>
    <property type="evidence" value="ECO:0007669"/>
    <property type="project" value="UniProtKB-KW"/>
</dbReference>
<dbReference type="OrthoDB" id="2065010at2"/>
<keyword evidence="2" id="KW-1185">Reference proteome</keyword>
<keyword evidence="1" id="KW-0808">Transferase</keyword>
<dbReference type="Pfam" id="PF16157">
    <property type="entry name" value="DUF4865"/>
    <property type="match status" value="1"/>
</dbReference>
<dbReference type="InterPro" id="IPR032349">
    <property type="entry name" value="DUF4865"/>
</dbReference>
<dbReference type="STRING" id="1441930.Z042_20610"/>
<keyword evidence="1" id="KW-0032">Aminotransferase</keyword>
<sequence>MIAMQYTFTLPADYDMGIIRKRIADFGHLLDKHPQLIMKAYLYALKGEHGHDNRYAPFYLWNSSTGMSDFLSGNGFRGVSQAFGWPQVNHWLPWVVSLVPENLAEARYATLEYRPIAPYSDLAQLRSQQQANPLALASIVAFDPANWQQVNFHLWHQRPQQHSAQTQCYMVGHISAPLDTTALFHEVNPRV</sequence>
<dbReference type="AlphaFoldDB" id="W0LDC4"/>
<dbReference type="KEGG" id="sfo:Z042_20610"/>
<dbReference type="Proteomes" id="UP000019030">
    <property type="component" value="Chromosome"/>
</dbReference>
<dbReference type="RefSeq" id="WP_024911676.1">
    <property type="nucleotide sequence ID" value="NZ_CP007044.2"/>
</dbReference>
<protein>
    <submittedName>
        <fullName evidence="1">D-amino acid aminotransferase</fullName>
    </submittedName>
</protein>
<evidence type="ECO:0000313" key="1">
    <source>
        <dbReference type="EMBL" id="AHG21741.1"/>
    </source>
</evidence>
<accession>W0LDC4</accession>
<dbReference type="PATRIC" id="fig|1441930.4.peg.4068"/>
<proteinExistence type="predicted"/>
<evidence type="ECO:0000313" key="2">
    <source>
        <dbReference type="Proteomes" id="UP000019030"/>
    </source>
</evidence>